<accession>A0ABV2JLD5</accession>
<dbReference type="EMBL" id="JBEPMK010000004">
    <property type="protein sequence ID" value="MET3644716.1"/>
    <property type="molecule type" value="Genomic_DNA"/>
</dbReference>
<sequence length="73" mass="8214">MKLSETDKDLLSMLAKYPDETPIIECGGFFVNENETKETYKVEMRSEDGEKILFSDANPATVGEVKKAIPENQ</sequence>
<comment type="caution">
    <text evidence="1">The sequence shown here is derived from an EMBL/GenBank/DDBJ whole genome shotgun (WGS) entry which is preliminary data.</text>
</comment>
<gene>
    <name evidence="1" type="ORF">ABID27_001343</name>
</gene>
<dbReference type="Proteomes" id="UP001549055">
    <property type="component" value="Unassembled WGS sequence"/>
</dbReference>
<protein>
    <recommendedName>
        <fullName evidence="3">Phage protein</fullName>
    </recommendedName>
</protein>
<evidence type="ECO:0000313" key="2">
    <source>
        <dbReference type="Proteomes" id="UP001549055"/>
    </source>
</evidence>
<keyword evidence="2" id="KW-1185">Reference proteome</keyword>
<name>A0ABV2JLD5_9STRE</name>
<reference evidence="1 2" key="1">
    <citation type="submission" date="2024-06" db="EMBL/GenBank/DDBJ databases">
        <title>Genomic Encyclopedia of Type Strains, Phase IV (KMG-IV): sequencing the most valuable type-strain genomes for metagenomic binning, comparative biology and taxonomic classification.</title>
        <authorList>
            <person name="Goeker M."/>
        </authorList>
    </citation>
    <scope>NUCLEOTIDE SEQUENCE [LARGE SCALE GENOMIC DNA]</scope>
    <source>
        <strain evidence="1 2">DSM 15349</strain>
    </source>
</reference>
<evidence type="ECO:0000313" key="1">
    <source>
        <dbReference type="EMBL" id="MET3644716.1"/>
    </source>
</evidence>
<evidence type="ECO:0008006" key="3">
    <source>
        <dbReference type="Google" id="ProtNLM"/>
    </source>
</evidence>
<proteinExistence type="predicted"/>
<organism evidence="1 2">
    <name type="scientific">Streptococcus gallinaceus</name>
    <dbReference type="NCBI Taxonomy" id="165758"/>
    <lineage>
        <taxon>Bacteria</taxon>
        <taxon>Bacillati</taxon>
        <taxon>Bacillota</taxon>
        <taxon>Bacilli</taxon>
        <taxon>Lactobacillales</taxon>
        <taxon>Streptococcaceae</taxon>
        <taxon>Streptococcus</taxon>
    </lineage>
</organism>